<gene>
    <name evidence="3" type="ORF">BS50DRAFT_593401</name>
</gene>
<dbReference type="AlphaFoldDB" id="A0A2T2N6R6"/>
<dbReference type="Proteomes" id="UP000240883">
    <property type="component" value="Unassembled WGS sequence"/>
</dbReference>
<feature type="transmembrane region" description="Helical" evidence="2">
    <location>
        <begin position="78"/>
        <end position="97"/>
    </location>
</feature>
<feature type="transmembrane region" description="Helical" evidence="2">
    <location>
        <begin position="36"/>
        <end position="58"/>
    </location>
</feature>
<feature type="transmembrane region" description="Helical" evidence="2">
    <location>
        <begin position="328"/>
        <end position="348"/>
    </location>
</feature>
<sequence>MPPPGAIRAGYPDHIPQSFMNRRPAPASADTNTRPYAIFFSYMAICLALTVYIVVKLFKSYTGLSKSVTTRRPPRNHVRLFAFLASGSLLTTWYYMIQFFRTSYRVWAMWRSYYQLSEDHMHWGLWLKETSLFKEAWEVAITANARYFWTHQIFFFACILGLGLEQKGIRRNIRHTWAFMLLGQIVAISFATNLFLLAILLSPTLSPTSSPSTYRQRKIGLWLVNVAAIVATEIPAYLLADQRYWHRPEFLPLLLTPHVALLAPPVARIVLSPELFSDLHIKSADAVYTFLWYMTVLGGSIVWIKTFSLSVAYGGLRGIREALFDHPAVSSVGFDVIFCWITWLAWWWTQREIANEDVTVETANKTEDVGSGTMFSPSDGKNGGVRRR</sequence>
<keyword evidence="2" id="KW-0812">Transmembrane</keyword>
<dbReference type="OrthoDB" id="2126185at2759"/>
<evidence type="ECO:0000313" key="4">
    <source>
        <dbReference type="Proteomes" id="UP000240883"/>
    </source>
</evidence>
<protein>
    <submittedName>
        <fullName evidence="3">Uncharacterized protein</fullName>
    </submittedName>
</protein>
<evidence type="ECO:0000313" key="3">
    <source>
        <dbReference type="EMBL" id="PSN61070.1"/>
    </source>
</evidence>
<keyword evidence="2" id="KW-1133">Transmembrane helix</keyword>
<name>A0A2T2N6R6_CORCC</name>
<feature type="transmembrane region" description="Helical" evidence="2">
    <location>
        <begin position="291"/>
        <end position="316"/>
    </location>
</feature>
<accession>A0A2T2N6R6</accession>
<keyword evidence="2" id="KW-0472">Membrane</keyword>
<evidence type="ECO:0000256" key="1">
    <source>
        <dbReference type="SAM" id="MobiDB-lite"/>
    </source>
</evidence>
<feature type="region of interest" description="Disordered" evidence="1">
    <location>
        <begin position="368"/>
        <end position="388"/>
    </location>
</feature>
<feature type="transmembrane region" description="Helical" evidence="2">
    <location>
        <begin position="219"/>
        <end position="238"/>
    </location>
</feature>
<evidence type="ECO:0000256" key="2">
    <source>
        <dbReference type="SAM" id="Phobius"/>
    </source>
</evidence>
<feature type="transmembrane region" description="Helical" evidence="2">
    <location>
        <begin position="147"/>
        <end position="164"/>
    </location>
</feature>
<dbReference type="EMBL" id="KZ678146">
    <property type="protein sequence ID" value="PSN61070.1"/>
    <property type="molecule type" value="Genomic_DNA"/>
</dbReference>
<reference evidence="3 4" key="1">
    <citation type="journal article" date="2018" name="Front. Microbiol.">
        <title>Genome-Wide Analysis of Corynespora cassiicola Leaf Fall Disease Putative Effectors.</title>
        <authorList>
            <person name="Lopez D."/>
            <person name="Ribeiro S."/>
            <person name="Label P."/>
            <person name="Fumanal B."/>
            <person name="Venisse J.S."/>
            <person name="Kohler A."/>
            <person name="de Oliveira R.R."/>
            <person name="Labutti K."/>
            <person name="Lipzen A."/>
            <person name="Lail K."/>
            <person name="Bauer D."/>
            <person name="Ohm R.A."/>
            <person name="Barry K.W."/>
            <person name="Spatafora J."/>
            <person name="Grigoriev I.V."/>
            <person name="Martin F.M."/>
            <person name="Pujade-Renaud V."/>
        </authorList>
    </citation>
    <scope>NUCLEOTIDE SEQUENCE [LARGE SCALE GENOMIC DNA]</scope>
    <source>
        <strain evidence="3 4">Philippines</strain>
    </source>
</reference>
<proteinExistence type="predicted"/>
<feature type="transmembrane region" description="Helical" evidence="2">
    <location>
        <begin position="176"/>
        <end position="199"/>
    </location>
</feature>
<organism evidence="3 4">
    <name type="scientific">Corynespora cassiicola Philippines</name>
    <dbReference type="NCBI Taxonomy" id="1448308"/>
    <lineage>
        <taxon>Eukaryota</taxon>
        <taxon>Fungi</taxon>
        <taxon>Dikarya</taxon>
        <taxon>Ascomycota</taxon>
        <taxon>Pezizomycotina</taxon>
        <taxon>Dothideomycetes</taxon>
        <taxon>Pleosporomycetidae</taxon>
        <taxon>Pleosporales</taxon>
        <taxon>Corynesporascaceae</taxon>
        <taxon>Corynespora</taxon>
    </lineage>
</organism>
<keyword evidence="4" id="KW-1185">Reference proteome</keyword>